<keyword evidence="1" id="KW-0393">Immunoglobulin domain</keyword>
<dbReference type="InterPro" id="IPR007110">
    <property type="entry name" value="Ig-like_dom"/>
</dbReference>
<keyword evidence="4" id="KW-1185">Reference proteome</keyword>
<accession>A0A7L4I1V2</accession>
<sequence>TGKHLAPSVYLLPPAGEELSSNRLHVTLTCHVTGFYPSSISVEWQKNQETLDAGSYDTIQPIKEKTG</sequence>
<dbReference type="PANTHER" id="PTHR23411">
    <property type="entry name" value="TAPASIN"/>
    <property type="match status" value="1"/>
</dbReference>
<proteinExistence type="predicted"/>
<evidence type="ECO:0000259" key="2">
    <source>
        <dbReference type="PROSITE" id="PS50835"/>
    </source>
</evidence>
<evidence type="ECO:0000256" key="1">
    <source>
        <dbReference type="ARBA" id="ARBA00023319"/>
    </source>
</evidence>
<dbReference type="InterPro" id="IPR050380">
    <property type="entry name" value="Immune_Resp_Modulators"/>
</dbReference>
<feature type="non-terminal residue" evidence="3">
    <location>
        <position position="67"/>
    </location>
</feature>
<dbReference type="Gene3D" id="2.60.40.10">
    <property type="entry name" value="Immunoglobulins"/>
    <property type="match status" value="1"/>
</dbReference>
<gene>
    <name evidence="3" type="primary">Igg2c</name>
    <name evidence="3" type="ORF">SCOUMB_R12822</name>
</gene>
<dbReference type="OrthoDB" id="8694217at2759"/>
<dbReference type="EMBL" id="VZTL01048166">
    <property type="protein sequence ID" value="NXX59001.1"/>
    <property type="molecule type" value="Genomic_DNA"/>
</dbReference>
<comment type="caution">
    <text evidence="3">The sequence shown here is derived from an EMBL/GenBank/DDBJ whole genome shotgun (WGS) entry which is preliminary data.</text>
</comment>
<evidence type="ECO:0000313" key="4">
    <source>
        <dbReference type="Proteomes" id="UP000539032"/>
    </source>
</evidence>
<dbReference type="InterPro" id="IPR003597">
    <property type="entry name" value="Ig_C1-set"/>
</dbReference>
<reference evidence="3 4" key="1">
    <citation type="submission" date="2020-02" db="EMBL/GenBank/DDBJ databases">
        <title>Bird 10,000 Genomes (B10K) Project - Family phase.</title>
        <authorList>
            <person name="Zhang G."/>
        </authorList>
    </citation>
    <scope>NUCLEOTIDE SEQUENCE [LARGE SCALE GENOMIC DNA]</scope>
    <source>
        <strain evidence="3">B10K-DU-002-70</strain>
        <tissue evidence="3">Muscle</tissue>
    </source>
</reference>
<name>A0A7L4I1V2_SCOUM</name>
<protein>
    <submittedName>
        <fullName evidence="3">IGG2C protein</fullName>
    </submittedName>
</protein>
<dbReference type="SUPFAM" id="SSF48726">
    <property type="entry name" value="Immunoglobulin"/>
    <property type="match status" value="1"/>
</dbReference>
<dbReference type="PROSITE" id="PS50835">
    <property type="entry name" value="IG_LIKE"/>
    <property type="match status" value="1"/>
</dbReference>
<evidence type="ECO:0000313" key="3">
    <source>
        <dbReference type="EMBL" id="NXX59001.1"/>
    </source>
</evidence>
<feature type="domain" description="Ig-like" evidence="2">
    <location>
        <begin position="7"/>
        <end position="67"/>
    </location>
</feature>
<dbReference type="AlphaFoldDB" id="A0A7L4I1V2"/>
<dbReference type="InterPro" id="IPR036179">
    <property type="entry name" value="Ig-like_dom_sf"/>
</dbReference>
<feature type="non-terminal residue" evidence="3">
    <location>
        <position position="1"/>
    </location>
</feature>
<dbReference type="Pfam" id="PF07654">
    <property type="entry name" value="C1-set"/>
    <property type="match status" value="1"/>
</dbReference>
<dbReference type="InterPro" id="IPR013783">
    <property type="entry name" value="Ig-like_fold"/>
</dbReference>
<dbReference type="Proteomes" id="UP000539032">
    <property type="component" value="Unassembled WGS sequence"/>
</dbReference>
<organism evidence="3 4">
    <name type="scientific">Scopus umbretta</name>
    <name type="common">Hammerkop</name>
    <dbReference type="NCBI Taxonomy" id="33581"/>
    <lineage>
        <taxon>Eukaryota</taxon>
        <taxon>Metazoa</taxon>
        <taxon>Chordata</taxon>
        <taxon>Craniata</taxon>
        <taxon>Vertebrata</taxon>
        <taxon>Euteleostomi</taxon>
        <taxon>Archelosauria</taxon>
        <taxon>Archosauria</taxon>
        <taxon>Dinosauria</taxon>
        <taxon>Saurischia</taxon>
        <taxon>Theropoda</taxon>
        <taxon>Coelurosauria</taxon>
        <taxon>Aves</taxon>
        <taxon>Neognathae</taxon>
        <taxon>Neoaves</taxon>
        <taxon>Aequornithes</taxon>
        <taxon>Pelecaniformes</taxon>
        <taxon>Scopidae</taxon>
        <taxon>Scopus</taxon>
    </lineage>
</organism>